<protein>
    <submittedName>
        <fullName evidence="2">Uncharacterized protein</fullName>
    </submittedName>
</protein>
<dbReference type="Proteomes" id="UP000199607">
    <property type="component" value="Unassembled WGS sequence"/>
</dbReference>
<dbReference type="RefSeq" id="WP_089869572.1">
    <property type="nucleotide sequence ID" value="NZ_FOTC01000002.1"/>
</dbReference>
<feature type="compositionally biased region" description="Acidic residues" evidence="1">
    <location>
        <begin position="13"/>
        <end position="91"/>
    </location>
</feature>
<gene>
    <name evidence="2" type="ORF">SAMN04487950_2392</name>
</gene>
<dbReference type="AlphaFoldDB" id="A0A1I4EY26"/>
<feature type="region of interest" description="Disordered" evidence="1">
    <location>
        <begin position="1"/>
        <end position="93"/>
    </location>
</feature>
<dbReference type="STRING" id="553466.SAMN04487950_2392"/>
<accession>A0A1I4EY26</accession>
<proteinExistence type="predicted"/>
<dbReference type="EMBL" id="FOTC01000002">
    <property type="protein sequence ID" value="SFL09041.1"/>
    <property type="molecule type" value="Genomic_DNA"/>
</dbReference>
<name>A0A1I4EY26_9EURY</name>
<sequence length="178" mass="19438">MSKKDRYSHLGGDADEEETSDEPEAETTVDEEEADEPTQEAEASEEVEAEASEEVETEAESTEEVQNDSPDETASDSVDEPEREPADELDDGAIRVTISDGDEEHEVVIDADEGVTTDDVVHAVQHAGQEAETPTTMWGSWVRMASSLGKARLAAVTVASLLTVKGLTMVVRRFRRRD</sequence>
<keyword evidence="3" id="KW-1185">Reference proteome</keyword>
<evidence type="ECO:0000313" key="2">
    <source>
        <dbReference type="EMBL" id="SFL09041.1"/>
    </source>
</evidence>
<evidence type="ECO:0000313" key="3">
    <source>
        <dbReference type="Proteomes" id="UP000199607"/>
    </source>
</evidence>
<organism evidence="2 3">
    <name type="scientific">Halogranum rubrum</name>
    <dbReference type="NCBI Taxonomy" id="553466"/>
    <lineage>
        <taxon>Archaea</taxon>
        <taxon>Methanobacteriati</taxon>
        <taxon>Methanobacteriota</taxon>
        <taxon>Stenosarchaea group</taxon>
        <taxon>Halobacteria</taxon>
        <taxon>Halobacteriales</taxon>
        <taxon>Haloferacaceae</taxon>
    </lineage>
</organism>
<reference evidence="3" key="1">
    <citation type="submission" date="2016-10" db="EMBL/GenBank/DDBJ databases">
        <authorList>
            <person name="Varghese N."/>
            <person name="Submissions S."/>
        </authorList>
    </citation>
    <scope>NUCLEOTIDE SEQUENCE [LARGE SCALE GENOMIC DNA]</scope>
    <source>
        <strain evidence="3">CGMCC 1.7738</strain>
    </source>
</reference>
<evidence type="ECO:0000256" key="1">
    <source>
        <dbReference type="SAM" id="MobiDB-lite"/>
    </source>
</evidence>